<dbReference type="FunFam" id="2.30.42.10:FF:000122">
    <property type="entry name" value="Pro-interleukin-16"/>
    <property type="match status" value="1"/>
</dbReference>
<feature type="domain" description="PDZ" evidence="2">
    <location>
        <begin position="268"/>
        <end position="338"/>
    </location>
</feature>
<dbReference type="CDD" id="cd06760">
    <property type="entry name" value="PDZ4_PDZD2-PDZ2_hPro-IL-16-like"/>
    <property type="match status" value="1"/>
</dbReference>
<organism evidence="3 4">
    <name type="scientific">Scophthalmus maximus</name>
    <name type="common">Turbot</name>
    <name type="synonym">Psetta maxima</name>
    <dbReference type="NCBI Taxonomy" id="52904"/>
    <lineage>
        <taxon>Eukaryota</taxon>
        <taxon>Metazoa</taxon>
        <taxon>Chordata</taxon>
        <taxon>Craniata</taxon>
        <taxon>Vertebrata</taxon>
        <taxon>Euteleostomi</taxon>
        <taxon>Actinopterygii</taxon>
        <taxon>Neopterygii</taxon>
        <taxon>Teleostei</taxon>
        <taxon>Neoteleostei</taxon>
        <taxon>Acanthomorphata</taxon>
        <taxon>Carangaria</taxon>
        <taxon>Pleuronectiformes</taxon>
        <taxon>Pleuronectoidei</taxon>
        <taxon>Scophthalmidae</taxon>
        <taxon>Scophthalmus</taxon>
    </lineage>
</organism>
<dbReference type="SMART" id="SM00228">
    <property type="entry name" value="PDZ"/>
    <property type="match status" value="4"/>
</dbReference>
<evidence type="ECO:0000256" key="1">
    <source>
        <dbReference type="SAM" id="MobiDB-lite"/>
    </source>
</evidence>
<feature type="compositionally biased region" description="Basic residues" evidence="1">
    <location>
        <begin position="1"/>
        <end position="12"/>
    </location>
</feature>
<feature type="region of interest" description="Disordered" evidence="1">
    <location>
        <begin position="524"/>
        <end position="736"/>
    </location>
</feature>
<feature type="compositionally biased region" description="Low complexity" evidence="1">
    <location>
        <begin position="826"/>
        <end position="837"/>
    </location>
</feature>
<dbReference type="InterPro" id="IPR001478">
    <property type="entry name" value="PDZ"/>
</dbReference>
<keyword evidence="4" id="KW-1185">Reference proteome</keyword>
<gene>
    <name evidence="3" type="ORF">SMAX5B_020017</name>
</gene>
<feature type="compositionally biased region" description="Polar residues" evidence="1">
    <location>
        <begin position="29"/>
        <end position="38"/>
    </location>
</feature>
<dbReference type="InterPro" id="IPR055287">
    <property type="entry name" value="IL-16-like"/>
</dbReference>
<dbReference type="PROSITE" id="PS50106">
    <property type="entry name" value="PDZ"/>
    <property type="match status" value="4"/>
</dbReference>
<feature type="domain" description="PDZ" evidence="2">
    <location>
        <begin position="1079"/>
        <end position="1151"/>
    </location>
</feature>
<dbReference type="GO" id="GO:0030595">
    <property type="term" value="P:leukocyte chemotaxis"/>
    <property type="evidence" value="ECO:0007669"/>
    <property type="project" value="TreeGrafter"/>
</dbReference>
<proteinExistence type="predicted"/>
<reference evidence="3 4" key="1">
    <citation type="submission" date="2017-12" db="EMBL/GenBank/DDBJ databases">
        <title>Integrating genomic resources of turbot (Scophthalmus maximus) in depth evaluation of genetic and physical mapping variation across individuals.</title>
        <authorList>
            <person name="Martinez P."/>
        </authorList>
    </citation>
    <scope>NUCLEOTIDE SEQUENCE [LARGE SCALE GENOMIC DNA]</scope>
</reference>
<sequence length="1281" mass="138126">MPQRYSHQRRKASTAAARRMERRHRDQGKSNNNNPTGSHNHRSKKLAMLSRATRHSAPEKRGGSKAEIQLHHTATLRENKRGIRRSFSIKPVHCPSRSLSSAQLVHSCSSMQQAFIICNVVLMKGHGKGLGFSIVGGRDSMYGPMGIYVKTIFPGGAANADGRLQEGDEVLELNGESLHGLTHDEALHKFKQIKKGLLTLVVRTSLRVGALCGQVQVAQLCRSRSLSSTTGMARVSADMGDYNYLSSCSNTLSGPGQPAKPRDRIMMEIALHKEAGVGLGIGLCCVPSGDGCPGIYIHTLSPGSVAHMDSRLRCGDEIMEINDTVVYNMALNDVYTVLSQCLPGPVHIIISRHPDPKVSEQQLNDAITLAVENSKLRKDKSQWSIDGLRRLESCSHSRQRCEHCLERSFSQLTVRRAQKTMTRSCSDNANSHHYNRCLAMHNLHNAHHKQSTRVHSLDTPKSVTDTWPDNRLSVPMYPDEDYNIPYNSPAANLSSQQALDLALRGNKSNCRVRAAPRRYCWPQDVTSEEGYNGDSSGSSRGSPVRDKGPEPSSHTSCQEGERIREQSAGSKDDFTHPDTASCTGDRQHIGDSSAALCSQPKRGPLRRQARIEQHSQEHLQDPWVRLSDSSPEKLRETHCHPAADRTRPVNIHSKPATMSDEENPTKHNGTAAGVTSDPPSNMTPENMCETPESKRGPPVAPKPAWFRQSLRKIRDEQHHKKQAKPTEQRPAVGSTRSFAIRSASSAANLSLKQKIHSFETFSSPEVPERGGQRMPVAPSTSLPLMEMGPRSQPASLEDCGSSKHGITQEILSNQPAGGRETDKAVSSSPSAFTSSNSEGCCQTTAKSCEGEPPSVQNPTDLPPPESNCADPVSGTNDSCLAPASDDTNVSPSKQASEHERMVLSEVVPPTASIRFSQDEMSPPDGDGAHNQEKLLSTTSAGLPTESNSPRGLEEESLGIILAFSNQVSQALMRSLPMHPSHGNPHSANLQDPSSVGLTNPVECESALDVSDRGFSVSLATLRECTIERQEGGSHEEAGVTSAGAHSVIAAIPSNEIQRMIQEVKTLDAETLKQLGDIHVVILHKEEGAGLGFSIAGGSDLESKALIVHKVFPSGLAAQEGTIQKGDEVLSINGQTLRGVTHADATAALRQARSLRLAVVVIGKTSEGEAGELGACKSEGPKPTAQNQGASVSIELQKGAGGVGFTLEGGRGSIHGDKPLLINRIFTGGAAEQSGLQCGDELLQVQGVSLQDMTRFEAWNMIKALPEGLIVAVIRRSQGATE</sequence>
<dbReference type="Proteomes" id="UP000246464">
    <property type="component" value="Chromosome 5"/>
</dbReference>
<feature type="compositionally biased region" description="Basic and acidic residues" evidence="1">
    <location>
        <begin position="630"/>
        <end position="647"/>
    </location>
</feature>
<feature type="compositionally biased region" description="Polar residues" evidence="1">
    <location>
        <begin position="885"/>
        <end position="894"/>
    </location>
</feature>
<evidence type="ECO:0000313" key="3">
    <source>
        <dbReference type="EMBL" id="AWP02095.1"/>
    </source>
</evidence>
<dbReference type="PANTHER" id="PTHR48484">
    <property type="entry name" value="PRO-INTERLEUKIN-16"/>
    <property type="match status" value="1"/>
</dbReference>
<feature type="region of interest" description="Disordered" evidence="1">
    <location>
        <begin position="760"/>
        <end position="901"/>
    </location>
</feature>
<feature type="compositionally biased region" description="Basic and acidic residues" evidence="1">
    <location>
        <begin position="609"/>
        <end position="620"/>
    </location>
</feature>
<name>A0A2U9BDQ0_SCOMX</name>
<dbReference type="CDD" id="cd06762">
    <property type="entry name" value="PDZ6_PDZD2-PDZ3_hPro-IL-16-like"/>
    <property type="match status" value="1"/>
</dbReference>
<protein>
    <submittedName>
        <fullName evidence="3">Putative pro-interleukin-16</fullName>
    </submittedName>
</protein>
<dbReference type="PANTHER" id="PTHR48484:SF2">
    <property type="entry name" value="PRO-INTERLEUKIN-16"/>
    <property type="match status" value="1"/>
</dbReference>
<feature type="domain" description="PDZ" evidence="2">
    <location>
        <begin position="119"/>
        <end position="205"/>
    </location>
</feature>
<dbReference type="InterPro" id="IPR036034">
    <property type="entry name" value="PDZ_sf"/>
</dbReference>
<dbReference type="SUPFAM" id="SSF50156">
    <property type="entry name" value="PDZ domain-like"/>
    <property type="match status" value="4"/>
</dbReference>
<evidence type="ECO:0000259" key="2">
    <source>
        <dbReference type="PROSITE" id="PS50106"/>
    </source>
</evidence>
<feature type="region of interest" description="Disordered" evidence="1">
    <location>
        <begin position="1"/>
        <end position="43"/>
    </location>
</feature>
<dbReference type="GO" id="GO:0042609">
    <property type="term" value="F:CD4 receptor binding"/>
    <property type="evidence" value="ECO:0007669"/>
    <property type="project" value="TreeGrafter"/>
</dbReference>
<feature type="compositionally biased region" description="Basic and acidic residues" evidence="1">
    <location>
        <begin position="559"/>
        <end position="576"/>
    </location>
</feature>
<dbReference type="EMBL" id="CP026247">
    <property type="protein sequence ID" value="AWP02095.1"/>
    <property type="molecule type" value="Genomic_DNA"/>
</dbReference>
<dbReference type="STRING" id="52904.ENSSMAP00000025545"/>
<evidence type="ECO:0000313" key="4">
    <source>
        <dbReference type="Proteomes" id="UP000246464"/>
    </source>
</evidence>
<accession>A0A2U9BDQ0</accession>
<dbReference type="FunFam" id="2.30.42.10:FF:000127">
    <property type="entry name" value="Pro-interleukin-16"/>
    <property type="match status" value="1"/>
</dbReference>
<dbReference type="GO" id="GO:0050930">
    <property type="term" value="P:induction of positive chemotaxis"/>
    <property type="evidence" value="ECO:0007669"/>
    <property type="project" value="InterPro"/>
</dbReference>
<dbReference type="Gene3D" id="2.30.42.10">
    <property type="match status" value="4"/>
</dbReference>
<dbReference type="Pfam" id="PF00595">
    <property type="entry name" value="PDZ"/>
    <property type="match status" value="4"/>
</dbReference>
<dbReference type="CDD" id="cd06763">
    <property type="entry name" value="PDZ7_PDZD2-PDZ4_hPro-IL-16-like"/>
    <property type="match status" value="1"/>
</dbReference>
<dbReference type="GO" id="GO:0005125">
    <property type="term" value="F:cytokine activity"/>
    <property type="evidence" value="ECO:0007669"/>
    <property type="project" value="InterPro"/>
</dbReference>
<feature type="domain" description="PDZ" evidence="2">
    <location>
        <begin position="1192"/>
        <end position="1276"/>
    </location>
</feature>
<dbReference type="CDD" id="cd06759">
    <property type="entry name" value="PDZ3_PDZD2-PDZ1_hPro-IL-16-like"/>
    <property type="match status" value="1"/>
</dbReference>